<dbReference type="EMBL" id="MHWE01000019">
    <property type="protein sequence ID" value="OHB03353.1"/>
    <property type="molecule type" value="Genomic_DNA"/>
</dbReference>
<gene>
    <name evidence="5" type="ORF">A3B14_00380</name>
</gene>
<keyword evidence="1" id="KW-0175">Coiled coil</keyword>
<dbReference type="SUPFAM" id="SSF49299">
    <property type="entry name" value="PKD domain"/>
    <property type="match status" value="1"/>
</dbReference>
<dbReference type="SUPFAM" id="SSF49265">
    <property type="entry name" value="Fibronectin type III"/>
    <property type="match status" value="1"/>
</dbReference>
<dbReference type="Gene3D" id="2.60.40.10">
    <property type="entry name" value="Immunoglobulins"/>
    <property type="match status" value="2"/>
</dbReference>
<evidence type="ECO:0000256" key="1">
    <source>
        <dbReference type="SAM" id="Coils"/>
    </source>
</evidence>
<feature type="coiled-coil region" evidence="1">
    <location>
        <begin position="26"/>
        <end position="53"/>
    </location>
</feature>
<dbReference type="InterPro" id="IPR035986">
    <property type="entry name" value="PKD_dom_sf"/>
</dbReference>
<dbReference type="Pfam" id="PF01471">
    <property type="entry name" value="PG_binding_1"/>
    <property type="match status" value="1"/>
</dbReference>
<dbReference type="Gene3D" id="1.10.101.10">
    <property type="entry name" value="PGBD-like superfamily/PGBD"/>
    <property type="match status" value="1"/>
</dbReference>
<feature type="region of interest" description="Disordered" evidence="2">
    <location>
        <begin position="448"/>
        <end position="468"/>
    </location>
</feature>
<keyword evidence="3" id="KW-0732">Signal</keyword>
<protein>
    <recommendedName>
        <fullName evidence="4">Fibronectin type-III domain-containing protein</fullName>
    </recommendedName>
</protein>
<dbReference type="InterPro" id="IPR003961">
    <property type="entry name" value="FN3_dom"/>
</dbReference>
<evidence type="ECO:0000259" key="4">
    <source>
        <dbReference type="PROSITE" id="PS50853"/>
    </source>
</evidence>
<dbReference type="AlphaFoldDB" id="A0A1G2U1I7"/>
<dbReference type="InterPro" id="IPR002477">
    <property type="entry name" value="Peptidoglycan-bd-like"/>
</dbReference>
<comment type="caution">
    <text evidence="5">The sequence shown here is derived from an EMBL/GenBank/DDBJ whole genome shotgun (WGS) entry which is preliminary data.</text>
</comment>
<feature type="signal peptide" evidence="3">
    <location>
        <begin position="1"/>
        <end position="23"/>
    </location>
</feature>
<dbReference type="InterPro" id="IPR013783">
    <property type="entry name" value="Ig-like_fold"/>
</dbReference>
<dbReference type="InterPro" id="IPR036116">
    <property type="entry name" value="FN3_sf"/>
</dbReference>
<dbReference type="InterPro" id="IPR036365">
    <property type="entry name" value="PGBD-like_sf"/>
</dbReference>
<dbReference type="Proteomes" id="UP000176800">
    <property type="component" value="Unassembled WGS sequence"/>
</dbReference>
<reference evidence="5 6" key="1">
    <citation type="journal article" date="2016" name="Nat. Commun.">
        <title>Thousands of microbial genomes shed light on interconnected biogeochemical processes in an aquifer system.</title>
        <authorList>
            <person name="Anantharaman K."/>
            <person name="Brown C.T."/>
            <person name="Hug L.A."/>
            <person name="Sharon I."/>
            <person name="Castelle C.J."/>
            <person name="Probst A.J."/>
            <person name="Thomas B.C."/>
            <person name="Singh A."/>
            <person name="Wilkins M.J."/>
            <person name="Karaoz U."/>
            <person name="Brodie E.L."/>
            <person name="Williams K.H."/>
            <person name="Hubbard S.S."/>
            <person name="Banfield J.F."/>
        </authorList>
    </citation>
    <scope>NUCLEOTIDE SEQUENCE [LARGE SCALE GENOMIC DNA]</scope>
</reference>
<evidence type="ECO:0000313" key="6">
    <source>
        <dbReference type="Proteomes" id="UP000176800"/>
    </source>
</evidence>
<organism evidence="5 6">
    <name type="scientific">Candidatus Zambryskibacteria bacterium RIFCSPLOWO2_01_FULL_45_21</name>
    <dbReference type="NCBI Taxonomy" id="1802761"/>
    <lineage>
        <taxon>Bacteria</taxon>
        <taxon>Candidatus Zambryskiibacteriota</taxon>
    </lineage>
</organism>
<dbReference type="CDD" id="cd00063">
    <property type="entry name" value="FN3"/>
    <property type="match status" value="1"/>
</dbReference>
<dbReference type="SUPFAM" id="SSF47090">
    <property type="entry name" value="PGBD-like"/>
    <property type="match status" value="1"/>
</dbReference>
<accession>A0A1G2U1I7</accession>
<dbReference type="InterPro" id="IPR036366">
    <property type="entry name" value="PGBDSf"/>
</dbReference>
<evidence type="ECO:0000256" key="2">
    <source>
        <dbReference type="SAM" id="MobiDB-lite"/>
    </source>
</evidence>
<evidence type="ECO:0000313" key="5">
    <source>
        <dbReference type="EMBL" id="OHB03353.1"/>
    </source>
</evidence>
<feature type="domain" description="Fibronectin type-III" evidence="4">
    <location>
        <begin position="455"/>
        <end position="543"/>
    </location>
</feature>
<evidence type="ECO:0000256" key="3">
    <source>
        <dbReference type="SAM" id="SignalP"/>
    </source>
</evidence>
<name>A0A1G2U1I7_9BACT</name>
<proteinExistence type="predicted"/>
<dbReference type="SMART" id="SM00060">
    <property type="entry name" value="FN3"/>
    <property type="match status" value="2"/>
</dbReference>
<sequence length="771" mass="81075">MKKFIIGFVSLTMVVTFVLPANAQTVADLTTQINNLLTTIAQLQAQLNALQSSSTVASSPVATSPCVFNRDLTIGSTGADVTALQQFLVSKGYLIMPAATSYGYFGSLTESALAQFQADNGISPAVGYFGPQTRAVVCTPLNTTTITNVSQPSPVSGTSGAASVDLKANGVDGPVTVPYGTSVKFTWDSKYANACTASVSPSDSTSSAWNSSSKGSVNTTVGQAFSNLTANKTFIFTLTCTNTVNSAKDEVKVTISYPTPTDPAQALTDLKAKTQELKTLAYSSYLANDALDRIAYIRTLLNYLKGKANSKVSDTLAVLDIAEDYVGTPYLFRQYTDQLLSTVNLISLTVTASVDIKANSSDGPITLSSSQSFTVSWISKEVSSCYTSINGVYSSGVIPIGDFYVYSGHSFYPPTGGQKEFTITCEKNTGGTVTDSVVVKAYTVTTTATSTTPTPPATPTGLTPTPDSCGTGKIKLSWNASTGATSYELYRNGSQINFGQTGATSYTDSNLTAGNYYGYSVRATSLAGSSAMSSVVYGSALGACVAPPSPIVDLKANGISNSTSLSFGQSATLTWSSQNADSCTAYEQPFYTYWKGLKTVGSGSETLNNLPANTNFTFTLICTNSTTGASANDSVAVSVGANTGLTNKSPEQLVVSGSMEPQETLQNAQYDYFVSAIDPENSNITYTIDWGDGSGIDSRTVASGAQARFIKYWYSAGRYNAVLTAKDTSGAMAQKSFWVTVSPSNLPSVASIWAAIMEIQKTLEYLKSQLP</sequence>
<dbReference type="PROSITE" id="PS50853">
    <property type="entry name" value="FN3"/>
    <property type="match status" value="1"/>
</dbReference>
<feature type="chain" id="PRO_5009584657" description="Fibronectin type-III domain-containing protein" evidence="3">
    <location>
        <begin position="24"/>
        <end position="771"/>
    </location>
</feature>